<protein>
    <submittedName>
        <fullName evidence="2">Uncharacterized protein</fullName>
    </submittedName>
</protein>
<keyword evidence="1" id="KW-0472">Membrane</keyword>
<reference evidence="3" key="1">
    <citation type="submission" date="2016-10" db="EMBL/GenBank/DDBJ databases">
        <authorList>
            <person name="Varghese N."/>
        </authorList>
    </citation>
    <scope>NUCLEOTIDE SEQUENCE [LARGE SCALE GENOMIC DNA]</scope>
    <source>
        <strain evidence="3">CGMCC 1.12284</strain>
    </source>
</reference>
<evidence type="ECO:0000313" key="2">
    <source>
        <dbReference type="EMBL" id="SEV81517.1"/>
    </source>
</evidence>
<feature type="transmembrane region" description="Helical" evidence="1">
    <location>
        <begin position="53"/>
        <end position="74"/>
    </location>
</feature>
<keyword evidence="1" id="KW-1133">Transmembrane helix</keyword>
<dbReference type="RefSeq" id="WP_049990299.1">
    <property type="nucleotide sequence ID" value="NZ_FOIS01000001.1"/>
</dbReference>
<organism evidence="2 3">
    <name type="scientific">Natrinema salifodinae</name>
    <dbReference type="NCBI Taxonomy" id="1202768"/>
    <lineage>
        <taxon>Archaea</taxon>
        <taxon>Methanobacteriati</taxon>
        <taxon>Methanobacteriota</taxon>
        <taxon>Stenosarchaea group</taxon>
        <taxon>Halobacteria</taxon>
        <taxon>Halobacteriales</taxon>
        <taxon>Natrialbaceae</taxon>
        <taxon>Natrinema</taxon>
    </lineage>
</organism>
<evidence type="ECO:0000256" key="1">
    <source>
        <dbReference type="SAM" id="Phobius"/>
    </source>
</evidence>
<keyword evidence="1" id="KW-0812">Transmembrane</keyword>
<dbReference type="Proteomes" id="UP000183275">
    <property type="component" value="Unassembled WGS sequence"/>
</dbReference>
<name>A0A1I0M1E9_9EURY</name>
<keyword evidence="3" id="KW-1185">Reference proteome</keyword>
<accession>A0A1I0M1E9</accession>
<dbReference type="EMBL" id="FOIS01000001">
    <property type="protein sequence ID" value="SEV81517.1"/>
    <property type="molecule type" value="Genomic_DNA"/>
</dbReference>
<dbReference type="eggNOG" id="arCOG11847">
    <property type="taxonomic scope" value="Archaea"/>
</dbReference>
<gene>
    <name evidence="2" type="ORF">SAMN05216285_0234</name>
</gene>
<proteinExistence type="predicted"/>
<dbReference type="OrthoDB" id="157037at2157"/>
<dbReference type="AlphaFoldDB" id="A0A1I0M1E9"/>
<evidence type="ECO:0000313" key="3">
    <source>
        <dbReference type="Proteomes" id="UP000183275"/>
    </source>
</evidence>
<feature type="transmembrane region" description="Helical" evidence="1">
    <location>
        <begin position="27"/>
        <end position="46"/>
    </location>
</feature>
<sequence>MGIIDRFEEEYLEVSGRRATLRELLELLAGAILFVVGASALAYYLLGPEIARWVAGALVVVFAITLVSQAYWAVAGREDYEE</sequence>